<dbReference type="OMA" id="RPALMDK"/>
<dbReference type="SMART" id="SM00271">
    <property type="entry name" value="DnaJ"/>
    <property type="match status" value="1"/>
</dbReference>
<protein>
    <recommendedName>
        <fullName evidence="2">J domain-containing protein</fullName>
    </recommendedName>
</protein>
<keyword evidence="4" id="KW-1185">Reference proteome</keyword>
<dbReference type="AlphaFoldDB" id="R9AIE9"/>
<gene>
    <name evidence="3" type="ORF">J056_003668</name>
</gene>
<feature type="compositionally biased region" description="Basic and acidic residues" evidence="1">
    <location>
        <begin position="174"/>
        <end position="208"/>
    </location>
</feature>
<accession>R9AIE9</accession>
<dbReference type="SUPFAM" id="SSF46565">
    <property type="entry name" value="Chaperone J-domain"/>
    <property type="match status" value="1"/>
</dbReference>
<dbReference type="RefSeq" id="XP_009267159.1">
    <property type="nucleotide sequence ID" value="XM_009268884.1"/>
</dbReference>
<dbReference type="STRING" id="1299270.R9AIE9"/>
<organism evidence="3 4">
    <name type="scientific">Wallemia ichthyophaga (strain EXF-994 / CBS 113033)</name>
    <dbReference type="NCBI Taxonomy" id="1299270"/>
    <lineage>
        <taxon>Eukaryota</taxon>
        <taxon>Fungi</taxon>
        <taxon>Dikarya</taxon>
        <taxon>Basidiomycota</taxon>
        <taxon>Wallemiomycotina</taxon>
        <taxon>Wallemiomycetes</taxon>
        <taxon>Wallemiales</taxon>
        <taxon>Wallemiaceae</taxon>
        <taxon>Wallemia</taxon>
    </lineage>
</organism>
<feature type="compositionally biased region" description="Basic and acidic residues" evidence="1">
    <location>
        <begin position="120"/>
        <end position="129"/>
    </location>
</feature>
<dbReference type="PANTHER" id="PTHR45006">
    <property type="entry name" value="DNAJ-LIKE PROTEIN 1"/>
    <property type="match status" value="1"/>
</dbReference>
<evidence type="ECO:0000256" key="1">
    <source>
        <dbReference type="SAM" id="MobiDB-lite"/>
    </source>
</evidence>
<evidence type="ECO:0000313" key="3">
    <source>
        <dbReference type="EMBL" id="EOR01992.1"/>
    </source>
</evidence>
<dbReference type="CDD" id="cd06257">
    <property type="entry name" value="DnaJ"/>
    <property type="match status" value="1"/>
</dbReference>
<evidence type="ECO:0000313" key="4">
    <source>
        <dbReference type="Proteomes" id="UP000014064"/>
    </source>
</evidence>
<reference evidence="4" key="1">
    <citation type="journal article" date="2013" name="BMC Genomics">
        <title>Genome and transcriptome sequencing of the halophilic fungus Wallemia ichthyophaga: haloadaptations present and absent.</title>
        <authorList>
            <person name="Zajc J."/>
            <person name="Liu Y."/>
            <person name="Dai W."/>
            <person name="Yang Z."/>
            <person name="Hu J."/>
            <person name="Gostincar C."/>
            <person name="Gunde-Cimerman N."/>
        </authorList>
    </citation>
    <scope>NUCLEOTIDE SEQUENCE [LARGE SCALE GENOMIC DNA]</scope>
    <source>
        <strain evidence="4">EXF-994 / CBS 113033</strain>
    </source>
</reference>
<dbReference type="InterPro" id="IPR018253">
    <property type="entry name" value="DnaJ_domain_CS"/>
</dbReference>
<proteinExistence type="predicted"/>
<feature type="region of interest" description="Disordered" evidence="1">
    <location>
        <begin position="419"/>
        <end position="441"/>
    </location>
</feature>
<dbReference type="EMBL" id="KE007228">
    <property type="protein sequence ID" value="EOR01992.1"/>
    <property type="molecule type" value="Genomic_DNA"/>
</dbReference>
<dbReference type="PROSITE" id="PS50076">
    <property type="entry name" value="DNAJ_2"/>
    <property type="match status" value="1"/>
</dbReference>
<feature type="domain" description="J" evidence="2">
    <location>
        <begin position="6"/>
        <end position="70"/>
    </location>
</feature>
<dbReference type="GeneID" id="20376620"/>
<dbReference type="Proteomes" id="UP000014064">
    <property type="component" value="Unassembled WGS sequence"/>
</dbReference>
<dbReference type="InterPro" id="IPR036869">
    <property type="entry name" value="J_dom_sf"/>
</dbReference>
<dbReference type="HOGENOM" id="CLU_025145_3_1_1"/>
<dbReference type="InterPro" id="IPR026894">
    <property type="entry name" value="DnaJ_X"/>
</dbReference>
<dbReference type="PROSITE" id="PS00636">
    <property type="entry name" value="DNAJ_1"/>
    <property type="match status" value="1"/>
</dbReference>
<dbReference type="Pfam" id="PF00226">
    <property type="entry name" value="DnaJ"/>
    <property type="match status" value="1"/>
</dbReference>
<dbReference type="GO" id="GO:0016558">
    <property type="term" value="P:protein import into peroxisome matrix"/>
    <property type="evidence" value="ECO:0007669"/>
    <property type="project" value="TreeGrafter"/>
</dbReference>
<dbReference type="PRINTS" id="PR00625">
    <property type="entry name" value="JDOMAIN"/>
</dbReference>
<dbReference type="InterPro" id="IPR001623">
    <property type="entry name" value="DnaJ_domain"/>
</dbReference>
<dbReference type="Gene3D" id="1.10.287.110">
    <property type="entry name" value="DnaJ domain"/>
    <property type="match status" value="1"/>
</dbReference>
<dbReference type="InterPro" id="IPR052814">
    <property type="entry name" value="Peroxisomal_DnaJ"/>
</dbReference>
<dbReference type="eggNOG" id="KOG0691">
    <property type="taxonomic scope" value="Eukaryota"/>
</dbReference>
<dbReference type="GO" id="GO:0005829">
    <property type="term" value="C:cytosol"/>
    <property type="evidence" value="ECO:0007669"/>
    <property type="project" value="TreeGrafter"/>
</dbReference>
<dbReference type="Pfam" id="PF14308">
    <property type="entry name" value="DnaJ-X"/>
    <property type="match status" value="1"/>
</dbReference>
<dbReference type="PANTHER" id="PTHR45006:SF1">
    <property type="entry name" value="DNAJ-LIKE PROTEIN 1"/>
    <property type="match status" value="1"/>
</dbReference>
<sequence length="441" mass="49126">MVKDTEYYDLLSVKPEATDLELKKAYRKAAIQWHPDKNQSPGAEEKFQKIGEAYSILKDPHERAWYDKNGKKESGAANADSLDPEALFGQMFGGEAFKDYIGDFSLVKDLAGRAEVTMTEEEKASLRAEEEAELRGSVGAHNKDGSKPSAPPAPQQQSIGEGAHADILAPPHPDASEEEKAKHQKIADEHKKLTDEQKVKLKEHEAQTEKEKEERVKYLTECMKDRLRVFVEARNPGSENDPETKRFQDGIKREAEDLKLESFGIELLHTIGGVYLTKGQNHIKSRKGFLGLSGFFGRVKEKGSILKEGWGLLGSAHGAQVAIEEMNKRQESGEVPENEAEALGMDVTAKILLISWRVARFEANGVLREVSERVLNDPQISENTSLLRAKGMIIIGAIFKGVKPDESDEERRELERLVAEAGKKKGKKDKADKAENKVEKA</sequence>
<dbReference type="KEGG" id="wic:J056_003668"/>
<dbReference type="OrthoDB" id="552049at2759"/>
<evidence type="ECO:0000259" key="2">
    <source>
        <dbReference type="PROSITE" id="PS50076"/>
    </source>
</evidence>
<feature type="region of interest" description="Disordered" evidence="1">
    <location>
        <begin position="118"/>
        <end position="208"/>
    </location>
</feature>
<name>R9AIE9_WALI9</name>